<dbReference type="EMBL" id="CAJVPU010005278">
    <property type="protein sequence ID" value="CAG8545550.1"/>
    <property type="molecule type" value="Genomic_DNA"/>
</dbReference>
<sequence length="388" mass="44927">MNWILNLLPRRGPDIDQDFPDERELKLKIRVINYENKELCPPFQRILPNDNLDKIRNQLKNINDQRDFRMGTDHYFYGKLGKILHDEEARINLKEIIREGNVLNILQPGVDWQKLIDKCDHGFIIKNDNVEEAELKAFKINKDKIGLDSKKNLNGKDFRQEKCKNKFEELCKRNFIAGGQFSAISPWLTLFLGVSKLDKSKISEEISTEYSYTVLKKAELIIPKSSITLTEEFKSEVENALSKETTNDKIDELRKVSKKYGHFYARRIVFGGAIIEELINTETSSLKNEFNGIISKASANKIAGVSISQEADNKTKHSVNKKESFIRIIGGKRAYHDIKINKKPWFDSLEDFETWEIIEYDEVCPIFELLDGELRKKVLIALGQRILA</sequence>
<accession>A0ACA9LWY3</accession>
<protein>
    <submittedName>
        <fullName evidence="1">12868_t:CDS:1</fullName>
    </submittedName>
</protein>
<dbReference type="Proteomes" id="UP000789702">
    <property type="component" value="Unassembled WGS sequence"/>
</dbReference>
<reference evidence="1" key="1">
    <citation type="submission" date="2021-06" db="EMBL/GenBank/DDBJ databases">
        <authorList>
            <person name="Kallberg Y."/>
            <person name="Tangrot J."/>
            <person name="Rosling A."/>
        </authorList>
    </citation>
    <scope>NUCLEOTIDE SEQUENCE</scope>
    <source>
        <strain evidence="1">IL203A</strain>
    </source>
</reference>
<gene>
    <name evidence="1" type="ORF">DHETER_LOCUS4992</name>
</gene>
<comment type="caution">
    <text evidence="1">The sequence shown here is derived from an EMBL/GenBank/DDBJ whole genome shotgun (WGS) entry which is preliminary data.</text>
</comment>
<name>A0ACA9LWY3_9GLOM</name>
<evidence type="ECO:0000313" key="1">
    <source>
        <dbReference type="EMBL" id="CAG8545550.1"/>
    </source>
</evidence>
<feature type="non-terminal residue" evidence="1">
    <location>
        <position position="388"/>
    </location>
</feature>
<proteinExistence type="predicted"/>
<keyword evidence="2" id="KW-1185">Reference proteome</keyword>
<evidence type="ECO:0000313" key="2">
    <source>
        <dbReference type="Proteomes" id="UP000789702"/>
    </source>
</evidence>
<organism evidence="1 2">
    <name type="scientific">Dentiscutata heterogama</name>
    <dbReference type="NCBI Taxonomy" id="1316150"/>
    <lineage>
        <taxon>Eukaryota</taxon>
        <taxon>Fungi</taxon>
        <taxon>Fungi incertae sedis</taxon>
        <taxon>Mucoromycota</taxon>
        <taxon>Glomeromycotina</taxon>
        <taxon>Glomeromycetes</taxon>
        <taxon>Diversisporales</taxon>
        <taxon>Gigasporaceae</taxon>
        <taxon>Dentiscutata</taxon>
    </lineage>
</organism>